<dbReference type="InterPro" id="IPR035919">
    <property type="entry name" value="EAL_sf"/>
</dbReference>
<evidence type="ECO:0000313" key="2">
    <source>
        <dbReference type="EMBL" id="MBF5056521.1"/>
    </source>
</evidence>
<dbReference type="PROSITE" id="PS50883">
    <property type="entry name" value="EAL"/>
    <property type="match status" value="1"/>
</dbReference>
<sequence>MGDDSLITPLLAAGDEYNVDLDQDIQDIQHILNTLRSHLGMDVAFISEFIEGRRLIRYVDAKQHASALRPGDSHALPESYCHYISSGELDSIVPDTGENAVTRTMPVTSELNIANYIGVPIRLPDGSLFGSFCCFDHQTGAELDQRDLALLHAFADFAGRLISKQEEQQSRGRRIKETVLDMLEQRRLNTVFQPIFHLGERKVVGFEALTRFQSEPYRPPNQWFVDAQRVGLGLELEKLAVETALEAASAIPAPLYVSLNVSPAHLLHDHFLSCLDPWPAHRVLLEITEHARIADYQALRKALVPLRDKGVQIAVDDAGAGYASFQHVLELAADTIKLDLSLIRDIHSDRARQALAAALIRFAEVVGARVIAEGVESETELETLRGLGVDKVQGYFVGEPLDLDQALRLAALD</sequence>
<dbReference type="Pfam" id="PF01590">
    <property type="entry name" value="GAF"/>
    <property type="match status" value="1"/>
</dbReference>
<proteinExistence type="predicted"/>
<name>A0ABS0AQV4_9GAMM</name>
<dbReference type="PANTHER" id="PTHR33121:SF15">
    <property type="entry name" value="BLUE LIGHT- AND TEMPERATURE-REGULATED ANTIREPRESSOR BLUF"/>
    <property type="match status" value="1"/>
</dbReference>
<dbReference type="InterPro" id="IPR050706">
    <property type="entry name" value="Cyclic-di-GMP_PDE-like"/>
</dbReference>
<evidence type="ECO:0000313" key="3">
    <source>
        <dbReference type="Proteomes" id="UP000662703"/>
    </source>
</evidence>
<dbReference type="EMBL" id="ARXX01000024">
    <property type="protein sequence ID" value="MBF5056521.1"/>
    <property type="molecule type" value="Genomic_DNA"/>
</dbReference>
<evidence type="ECO:0000259" key="1">
    <source>
        <dbReference type="PROSITE" id="PS50883"/>
    </source>
</evidence>
<dbReference type="PANTHER" id="PTHR33121">
    <property type="entry name" value="CYCLIC DI-GMP PHOSPHODIESTERASE PDEF"/>
    <property type="match status" value="1"/>
</dbReference>
<feature type="domain" description="EAL" evidence="1">
    <location>
        <begin position="172"/>
        <end position="413"/>
    </location>
</feature>
<dbReference type="Proteomes" id="UP000662703">
    <property type="component" value="Unassembled WGS sequence"/>
</dbReference>
<organism evidence="2 3">
    <name type="scientific">Alloalcanivorax profundimaris</name>
    <dbReference type="NCBI Taxonomy" id="2735259"/>
    <lineage>
        <taxon>Bacteria</taxon>
        <taxon>Pseudomonadati</taxon>
        <taxon>Pseudomonadota</taxon>
        <taxon>Gammaproteobacteria</taxon>
        <taxon>Oceanospirillales</taxon>
        <taxon>Alcanivoracaceae</taxon>
        <taxon>Alloalcanivorax</taxon>
    </lineage>
</organism>
<dbReference type="SUPFAM" id="SSF141868">
    <property type="entry name" value="EAL domain-like"/>
    <property type="match status" value="1"/>
</dbReference>
<dbReference type="SMART" id="SM00052">
    <property type="entry name" value="EAL"/>
    <property type="match status" value="1"/>
</dbReference>
<gene>
    <name evidence="2" type="ORF">Y5W_01815</name>
</gene>
<dbReference type="Gene3D" id="3.20.20.450">
    <property type="entry name" value="EAL domain"/>
    <property type="match status" value="1"/>
</dbReference>
<accession>A0ABS0AQV4</accession>
<dbReference type="Pfam" id="PF00563">
    <property type="entry name" value="EAL"/>
    <property type="match status" value="1"/>
</dbReference>
<reference evidence="2 3" key="1">
    <citation type="submission" date="2012-09" db="EMBL/GenBank/DDBJ databases">
        <title>Genome Sequence of alkane-degrading Bacterium Alcanivorax sp. 521-1.</title>
        <authorList>
            <person name="Lai Q."/>
            <person name="Shao Z."/>
        </authorList>
    </citation>
    <scope>NUCLEOTIDE SEQUENCE [LARGE SCALE GENOMIC DNA]</scope>
    <source>
        <strain evidence="2 3">521-1</strain>
    </source>
</reference>
<keyword evidence="3" id="KW-1185">Reference proteome</keyword>
<dbReference type="CDD" id="cd01948">
    <property type="entry name" value="EAL"/>
    <property type="match status" value="1"/>
</dbReference>
<dbReference type="InterPro" id="IPR001633">
    <property type="entry name" value="EAL_dom"/>
</dbReference>
<comment type="caution">
    <text evidence="2">The sequence shown here is derived from an EMBL/GenBank/DDBJ whole genome shotgun (WGS) entry which is preliminary data.</text>
</comment>
<dbReference type="RefSeq" id="WP_194864995.1">
    <property type="nucleotide sequence ID" value="NZ_ARXX01000024.1"/>
</dbReference>
<dbReference type="SUPFAM" id="SSF55781">
    <property type="entry name" value="GAF domain-like"/>
    <property type="match status" value="1"/>
</dbReference>
<dbReference type="SMART" id="SM00065">
    <property type="entry name" value="GAF"/>
    <property type="match status" value="1"/>
</dbReference>
<dbReference type="InterPro" id="IPR029016">
    <property type="entry name" value="GAF-like_dom_sf"/>
</dbReference>
<dbReference type="Gene3D" id="3.30.450.40">
    <property type="match status" value="1"/>
</dbReference>
<dbReference type="InterPro" id="IPR003018">
    <property type="entry name" value="GAF"/>
</dbReference>
<protein>
    <recommendedName>
        <fullName evidence="1">EAL domain-containing protein</fullName>
    </recommendedName>
</protein>